<dbReference type="GO" id="GO:0034040">
    <property type="term" value="F:ATPase-coupled lipid transmembrane transporter activity"/>
    <property type="evidence" value="ECO:0007669"/>
    <property type="project" value="TreeGrafter"/>
</dbReference>
<dbReference type="PROSITE" id="PS50893">
    <property type="entry name" value="ABC_TRANSPORTER_2"/>
    <property type="match status" value="1"/>
</dbReference>
<keyword evidence="5" id="KW-0547">Nucleotide-binding</keyword>
<dbReference type="InterPro" id="IPR011527">
    <property type="entry name" value="ABC1_TM_dom"/>
</dbReference>
<evidence type="ECO:0000256" key="2">
    <source>
        <dbReference type="ARBA" id="ARBA00022448"/>
    </source>
</evidence>
<evidence type="ECO:0000259" key="11">
    <source>
        <dbReference type="PROSITE" id="PS50929"/>
    </source>
</evidence>
<keyword evidence="2" id="KW-0813">Transport</keyword>
<gene>
    <name evidence="12" type="ORF">ASZ90_008677</name>
</gene>
<keyword evidence="6" id="KW-0067">ATP-binding</keyword>
<keyword evidence="4 9" id="KW-0812">Transmembrane</keyword>
<dbReference type="InterPro" id="IPR036640">
    <property type="entry name" value="ABC1_TM_sf"/>
</dbReference>
<evidence type="ECO:0000256" key="5">
    <source>
        <dbReference type="ARBA" id="ARBA00022741"/>
    </source>
</evidence>
<evidence type="ECO:0000256" key="4">
    <source>
        <dbReference type="ARBA" id="ARBA00022692"/>
    </source>
</evidence>
<dbReference type="EMBL" id="LNQE01001048">
    <property type="protein sequence ID" value="KUG21566.1"/>
    <property type="molecule type" value="Genomic_DNA"/>
</dbReference>
<dbReference type="SUPFAM" id="SSF90123">
    <property type="entry name" value="ABC transporter transmembrane region"/>
    <property type="match status" value="1"/>
</dbReference>
<feature type="domain" description="ABC transmembrane type-1" evidence="11">
    <location>
        <begin position="4"/>
        <end position="142"/>
    </location>
</feature>
<dbReference type="SUPFAM" id="SSF52540">
    <property type="entry name" value="P-loop containing nucleoside triphosphate hydrolases"/>
    <property type="match status" value="1"/>
</dbReference>
<dbReference type="Pfam" id="PF00664">
    <property type="entry name" value="ABC_membrane"/>
    <property type="match status" value="1"/>
</dbReference>
<evidence type="ECO:0000256" key="6">
    <source>
        <dbReference type="ARBA" id="ARBA00022840"/>
    </source>
</evidence>
<keyword evidence="3" id="KW-1003">Cell membrane</keyword>
<dbReference type="PANTHER" id="PTHR24221:SF248">
    <property type="entry name" value="ABC TRANSPORTER TRANSMEMBRANE REGION"/>
    <property type="match status" value="1"/>
</dbReference>
<reference evidence="12" key="1">
    <citation type="journal article" date="2015" name="Proc. Natl. Acad. Sci. U.S.A.">
        <title>Networks of energetic and metabolic interactions define dynamics in microbial communities.</title>
        <authorList>
            <person name="Embree M."/>
            <person name="Liu J.K."/>
            <person name="Al-Bassam M.M."/>
            <person name="Zengler K."/>
        </authorList>
    </citation>
    <scope>NUCLEOTIDE SEQUENCE</scope>
</reference>
<keyword evidence="7 9" id="KW-1133">Transmembrane helix</keyword>
<dbReference type="Gene3D" id="3.40.50.300">
    <property type="entry name" value="P-loop containing nucleotide triphosphate hydrolases"/>
    <property type="match status" value="1"/>
</dbReference>
<evidence type="ECO:0000313" key="12">
    <source>
        <dbReference type="EMBL" id="KUG21566.1"/>
    </source>
</evidence>
<evidence type="ECO:0000256" key="1">
    <source>
        <dbReference type="ARBA" id="ARBA00004651"/>
    </source>
</evidence>
<dbReference type="InterPro" id="IPR027417">
    <property type="entry name" value="P-loop_NTPase"/>
</dbReference>
<dbReference type="FunFam" id="3.40.50.300:FF:000299">
    <property type="entry name" value="ABC transporter ATP-binding protein/permease"/>
    <property type="match status" value="1"/>
</dbReference>
<sequence length="409" mass="44650">MVHVITIAILIAYAYFIQAPLQQVVEKTIKASAQKNAILVEGIAGLETIKMLGAEGQIQRAWEEAVSYISKWGNKSRIISSSVQDVSYLVQNIMTVAVVVVGVYMITAGDLTQGGLIALVILSRQVIAPMAQVVNLAMRYHHTKEALKTLDEIMKLPVERPAGKTFLPRKRFNGAIGLKNLTFSYPGQTTNVLNNITLDIAAGEKVGIIGPVGSGKTTLGKLILGLYEPINGMITMDGTDIRQIDPAEFRYFLGYVPQDIVLFRGTVRDNITMGVHEIDDQNVTLAAEMAGVADFVKKHPSGFDMMVEEFGRGLSGGQRQSVAIARALLLDPPVLVLDEPTSNMDNRSEIRLKSYLATAVKEKTVVLITHRASLLDMVNRLIVIDNGTIIADGPKEFVLEAMKKGQIHL</sequence>
<accession>A0A0W8FLQ9</accession>
<evidence type="ECO:0000256" key="7">
    <source>
        <dbReference type="ARBA" id="ARBA00022989"/>
    </source>
</evidence>
<name>A0A0W8FLQ9_9ZZZZ</name>
<dbReference type="InterPro" id="IPR039421">
    <property type="entry name" value="Type_1_exporter"/>
</dbReference>
<dbReference type="GO" id="GO:0005524">
    <property type="term" value="F:ATP binding"/>
    <property type="evidence" value="ECO:0007669"/>
    <property type="project" value="UniProtKB-KW"/>
</dbReference>
<proteinExistence type="predicted"/>
<dbReference type="Gene3D" id="1.20.1560.10">
    <property type="entry name" value="ABC transporter type 1, transmembrane domain"/>
    <property type="match status" value="1"/>
</dbReference>
<dbReference type="SMART" id="SM00382">
    <property type="entry name" value="AAA"/>
    <property type="match status" value="1"/>
</dbReference>
<organism evidence="12">
    <name type="scientific">hydrocarbon metagenome</name>
    <dbReference type="NCBI Taxonomy" id="938273"/>
    <lineage>
        <taxon>unclassified sequences</taxon>
        <taxon>metagenomes</taxon>
        <taxon>ecological metagenomes</taxon>
    </lineage>
</organism>
<dbReference type="InterPro" id="IPR003593">
    <property type="entry name" value="AAA+_ATPase"/>
</dbReference>
<comment type="subcellular location">
    <subcellularLocation>
        <location evidence="1">Cell membrane</location>
        <topology evidence="1">Multi-pass membrane protein</topology>
    </subcellularLocation>
</comment>
<feature type="transmembrane region" description="Helical" evidence="9">
    <location>
        <begin position="86"/>
        <end position="107"/>
    </location>
</feature>
<dbReference type="GO" id="GO:0016887">
    <property type="term" value="F:ATP hydrolysis activity"/>
    <property type="evidence" value="ECO:0007669"/>
    <property type="project" value="InterPro"/>
</dbReference>
<dbReference type="InterPro" id="IPR003439">
    <property type="entry name" value="ABC_transporter-like_ATP-bd"/>
</dbReference>
<comment type="caution">
    <text evidence="12">The sequence shown here is derived from an EMBL/GenBank/DDBJ whole genome shotgun (WGS) entry which is preliminary data.</text>
</comment>
<dbReference type="GO" id="GO:0005886">
    <property type="term" value="C:plasma membrane"/>
    <property type="evidence" value="ECO:0007669"/>
    <property type="project" value="UniProtKB-SubCell"/>
</dbReference>
<protein>
    <submittedName>
        <fullName evidence="12">Abc transporter, transmembrane region:abc transporter:peptidase c39, bacteriocin processing</fullName>
    </submittedName>
</protein>
<keyword evidence="8 9" id="KW-0472">Membrane</keyword>
<evidence type="ECO:0000256" key="3">
    <source>
        <dbReference type="ARBA" id="ARBA00022475"/>
    </source>
</evidence>
<dbReference type="PANTHER" id="PTHR24221">
    <property type="entry name" value="ATP-BINDING CASSETTE SUB-FAMILY B"/>
    <property type="match status" value="1"/>
</dbReference>
<dbReference type="AlphaFoldDB" id="A0A0W8FLQ9"/>
<dbReference type="Pfam" id="PF00005">
    <property type="entry name" value="ABC_tran"/>
    <property type="match status" value="1"/>
</dbReference>
<evidence type="ECO:0000259" key="10">
    <source>
        <dbReference type="PROSITE" id="PS50893"/>
    </source>
</evidence>
<evidence type="ECO:0000256" key="8">
    <source>
        <dbReference type="ARBA" id="ARBA00023136"/>
    </source>
</evidence>
<feature type="domain" description="ABC transporter" evidence="10">
    <location>
        <begin position="176"/>
        <end position="409"/>
    </location>
</feature>
<dbReference type="GO" id="GO:0140359">
    <property type="term" value="F:ABC-type transporter activity"/>
    <property type="evidence" value="ECO:0007669"/>
    <property type="project" value="InterPro"/>
</dbReference>
<evidence type="ECO:0000256" key="9">
    <source>
        <dbReference type="SAM" id="Phobius"/>
    </source>
</evidence>
<dbReference type="PROSITE" id="PS50929">
    <property type="entry name" value="ABC_TM1F"/>
    <property type="match status" value="1"/>
</dbReference>